<protein>
    <submittedName>
        <fullName evidence="2">DUF305 domain-containing protein</fullName>
    </submittedName>
</protein>
<name>A0ABW4T812_9ACTN</name>
<evidence type="ECO:0000313" key="3">
    <source>
        <dbReference type="Proteomes" id="UP001597368"/>
    </source>
</evidence>
<accession>A0ABW4T812</accession>
<proteinExistence type="predicted"/>
<dbReference type="Pfam" id="PF03713">
    <property type="entry name" value="DUF305"/>
    <property type="match status" value="1"/>
</dbReference>
<dbReference type="PANTHER" id="PTHR36933:SF1">
    <property type="entry name" value="SLL0788 PROTEIN"/>
    <property type="match status" value="1"/>
</dbReference>
<dbReference type="Proteomes" id="UP001597368">
    <property type="component" value="Unassembled WGS sequence"/>
</dbReference>
<dbReference type="EMBL" id="JBHUFV010000061">
    <property type="protein sequence ID" value="MFD1938090.1"/>
    <property type="molecule type" value="Genomic_DNA"/>
</dbReference>
<feature type="domain" description="DUF305" evidence="1">
    <location>
        <begin position="36"/>
        <end position="194"/>
    </location>
</feature>
<evidence type="ECO:0000313" key="2">
    <source>
        <dbReference type="EMBL" id="MFD1938090.1"/>
    </source>
</evidence>
<sequence>MTKKPLQIAGLVVLAVAAVLFFVVGGSGTPTDSSPEAGFARDMGKHHAQAAEMSFIVRDRSTSPDVRNLSEDIIVTQTAQRGMFMGWLQQWGLGQATDRPEMAWMVGHAGHGGTQEKPEPMPGVATDAEMAKLRSLQGKEAEVFYLQLMIRHHEGGVDMSKGLLELTDRAEVKGMAQQIVNSQTSEINLMADLLKQRGATPLASILNE</sequence>
<keyword evidence="3" id="KW-1185">Reference proteome</keyword>
<gene>
    <name evidence="2" type="ORF">ACFSKW_42105</name>
</gene>
<evidence type="ECO:0000259" key="1">
    <source>
        <dbReference type="Pfam" id="PF03713"/>
    </source>
</evidence>
<dbReference type="RefSeq" id="WP_379579851.1">
    <property type="nucleotide sequence ID" value="NZ_JBHUFV010000061.1"/>
</dbReference>
<dbReference type="PANTHER" id="PTHR36933">
    <property type="entry name" value="SLL0788 PROTEIN"/>
    <property type="match status" value="1"/>
</dbReference>
<dbReference type="Gene3D" id="1.20.1260.10">
    <property type="match status" value="1"/>
</dbReference>
<reference evidence="3" key="1">
    <citation type="journal article" date="2019" name="Int. J. Syst. Evol. Microbiol.">
        <title>The Global Catalogue of Microorganisms (GCM) 10K type strain sequencing project: providing services to taxonomists for standard genome sequencing and annotation.</title>
        <authorList>
            <consortium name="The Broad Institute Genomics Platform"/>
            <consortium name="The Broad Institute Genome Sequencing Center for Infectious Disease"/>
            <person name="Wu L."/>
            <person name="Ma J."/>
        </authorList>
    </citation>
    <scope>NUCLEOTIDE SEQUENCE [LARGE SCALE GENOMIC DNA]</scope>
    <source>
        <strain evidence="3">ICMP 6774ER</strain>
    </source>
</reference>
<dbReference type="InterPro" id="IPR005183">
    <property type="entry name" value="DUF305_CopM-like"/>
</dbReference>
<dbReference type="InterPro" id="IPR012347">
    <property type="entry name" value="Ferritin-like"/>
</dbReference>
<comment type="caution">
    <text evidence="2">The sequence shown here is derived from an EMBL/GenBank/DDBJ whole genome shotgun (WGS) entry which is preliminary data.</text>
</comment>
<organism evidence="2 3">
    <name type="scientific">Nonomuraea mangrovi</name>
    <dbReference type="NCBI Taxonomy" id="2316207"/>
    <lineage>
        <taxon>Bacteria</taxon>
        <taxon>Bacillati</taxon>
        <taxon>Actinomycetota</taxon>
        <taxon>Actinomycetes</taxon>
        <taxon>Streptosporangiales</taxon>
        <taxon>Streptosporangiaceae</taxon>
        <taxon>Nonomuraea</taxon>
    </lineage>
</organism>